<feature type="domain" description="DUF6565" evidence="1">
    <location>
        <begin position="37"/>
        <end position="116"/>
    </location>
</feature>
<reference evidence="2" key="2">
    <citation type="submission" date="2021-09" db="EMBL/GenBank/DDBJ databases">
        <authorList>
            <person name="Gilroy R."/>
        </authorList>
    </citation>
    <scope>NUCLEOTIDE SEQUENCE</scope>
    <source>
        <strain evidence="2">CHK55-1828</strain>
    </source>
</reference>
<dbReference type="EMBL" id="DYVX01000036">
    <property type="protein sequence ID" value="HJF91633.1"/>
    <property type="molecule type" value="Genomic_DNA"/>
</dbReference>
<evidence type="ECO:0000259" key="1">
    <source>
        <dbReference type="Pfam" id="PF20203"/>
    </source>
</evidence>
<organism evidence="2 3">
    <name type="scientific">Mediterranea massiliensis</name>
    <dbReference type="NCBI Taxonomy" id="1841865"/>
    <lineage>
        <taxon>Bacteria</taxon>
        <taxon>Pseudomonadati</taxon>
        <taxon>Bacteroidota</taxon>
        <taxon>Bacteroidia</taxon>
        <taxon>Bacteroidales</taxon>
        <taxon>Bacteroidaceae</taxon>
        <taxon>Mediterranea</taxon>
    </lineage>
</organism>
<dbReference type="InterPro" id="IPR046695">
    <property type="entry name" value="DUF6565"/>
</dbReference>
<accession>A0A921HW85</accession>
<proteinExistence type="predicted"/>
<evidence type="ECO:0000313" key="3">
    <source>
        <dbReference type="Proteomes" id="UP000717835"/>
    </source>
</evidence>
<dbReference type="AlphaFoldDB" id="A0A921HW85"/>
<sequence length="127" mass="14438">MKKYILLVLLTAGIFCLTSCQSKSSRIDDLKEFVEDIQKDSKDYTQEQWEKANEKFGQLLEKINSYDDLSEEELKEVAKLQGQYAATVFKNSGKAIMEQMEKAGIALDGFLEGIDKGLDNEQEAQEE</sequence>
<gene>
    <name evidence="2" type="ORF">K8W02_04515</name>
</gene>
<name>A0A921HW85_9BACT</name>
<evidence type="ECO:0000313" key="2">
    <source>
        <dbReference type="EMBL" id="HJF91633.1"/>
    </source>
</evidence>
<dbReference type="Pfam" id="PF20203">
    <property type="entry name" value="DUF6565"/>
    <property type="match status" value="1"/>
</dbReference>
<reference evidence="2" key="1">
    <citation type="journal article" date="2021" name="PeerJ">
        <title>Extensive microbial diversity within the chicken gut microbiome revealed by metagenomics and culture.</title>
        <authorList>
            <person name="Gilroy R."/>
            <person name="Ravi A."/>
            <person name="Getino M."/>
            <person name="Pursley I."/>
            <person name="Horton D.L."/>
            <person name="Alikhan N.F."/>
            <person name="Baker D."/>
            <person name="Gharbi K."/>
            <person name="Hall N."/>
            <person name="Watson M."/>
            <person name="Adriaenssens E.M."/>
            <person name="Foster-Nyarko E."/>
            <person name="Jarju S."/>
            <person name="Secka A."/>
            <person name="Antonio M."/>
            <person name="Oren A."/>
            <person name="Chaudhuri R.R."/>
            <person name="La Ragione R."/>
            <person name="Hildebrand F."/>
            <person name="Pallen M.J."/>
        </authorList>
    </citation>
    <scope>NUCLEOTIDE SEQUENCE</scope>
    <source>
        <strain evidence="2">CHK55-1828</strain>
    </source>
</reference>
<protein>
    <recommendedName>
        <fullName evidence="1">DUF6565 domain-containing protein</fullName>
    </recommendedName>
</protein>
<comment type="caution">
    <text evidence="2">The sequence shown here is derived from an EMBL/GenBank/DDBJ whole genome shotgun (WGS) entry which is preliminary data.</text>
</comment>
<dbReference type="Proteomes" id="UP000717835">
    <property type="component" value="Unassembled WGS sequence"/>
</dbReference>
<dbReference type="RefSeq" id="WP_276826938.1">
    <property type="nucleotide sequence ID" value="NZ_CALUIP010000014.1"/>
</dbReference>